<dbReference type="AlphaFoldDB" id="A0A9W4UH86"/>
<accession>A0A9W4UH86</accession>
<organism evidence="1 2">
    <name type="scientific">Periconia digitata</name>
    <dbReference type="NCBI Taxonomy" id="1303443"/>
    <lineage>
        <taxon>Eukaryota</taxon>
        <taxon>Fungi</taxon>
        <taxon>Dikarya</taxon>
        <taxon>Ascomycota</taxon>
        <taxon>Pezizomycotina</taxon>
        <taxon>Dothideomycetes</taxon>
        <taxon>Pleosporomycetidae</taxon>
        <taxon>Pleosporales</taxon>
        <taxon>Massarineae</taxon>
        <taxon>Periconiaceae</taxon>
        <taxon>Periconia</taxon>
    </lineage>
</organism>
<dbReference type="Proteomes" id="UP001152607">
    <property type="component" value="Unassembled WGS sequence"/>
</dbReference>
<gene>
    <name evidence="1" type="ORF">PDIGIT_LOCUS9590</name>
</gene>
<evidence type="ECO:0000313" key="1">
    <source>
        <dbReference type="EMBL" id="CAI6336488.1"/>
    </source>
</evidence>
<comment type="caution">
    <text evidence="1">The sequence shown here is derived from an EMBL/GenBank/DDBJ whole genome shotgun (WGS) entry which is preliminary data.</text>
</comment>
<dbReference type="EMBL" id="CAOQHR010000006">
    <property type="protein sequence ID" value="CAI6336488.1"/>
    <property type="molecule type" value="Genomic_DNA"/>
</dbReference>
<name>A0A9W4UH86_9PLEO</name>
<proteinExistence type="predicted"/>
<protein>
    <submittedName>
        <fullName evidence="1">Uncharacterized protein</fullName>
    </submittedName>
</protein>
<keyword evidence="2" id="KW-1185">Reference proteome</keyword>
<reference evidence="1" key="1">
    <citation type="submission" date="2023-01" db="EMBL/GenBank/DDBJ databases">
        <authorList>
            <person name="Van Ghelder C."/>
            <person name="Rancurel C."/>
        </authorList>
    </citation>
    <scope>NUCLEOTIDE SEQUENCE</scope>
    <source>
        <strain evidence="1">CNCM I-4278</strain>
    </source>
</reference>
<evidence type="ECO:0000313" key="2">
    <source>
        <dbReference type="Proteomes" id="UP001152607"/>
    </source>
</evidence>
<sequence length="110" mass="12629">MVPCFYFMSNSKHYRPVIICSSQWPGESIHLPNPTLSLRCRSNHLQSYRNQTHDAESFFDAAILCGEQVCRMNLFIYPPRKTKTFQDIQEIPHSICAEEALEIELGPAPS</sequence>